<dbReference type="AlphaFoldDB" id="A3ZRM4"/>
<dbReference type="Proteomes" id="UP000004358">
    <property type="component" value="Unassembled WGS sequence"/>
</dbReference>
<dbReference type="HOGENOM" id="CLU_2257546_0_0_0"/>
<organism evidence="1 2">
    <name type="scientific">Blastopirellula marina DSM 3645</name>
    <dbReference type="NCBI Taxonomy" id="314230"/>
    <lineage>
        <taxon>Bacteria</taxon>
        <taxon>Pseudomonadati</taxon>
        <taxon>Planctomycetota</taxon>
        <taxon>Planctomycetia</taxon>
        <taxon>Pirellulales</taxon>
        <taxon>Pirellulaceae</taxon>
        <taxon>Blastopirellula</taxon>
    </lineage>
</organism>
<comment type="caution">
    <text evidence="1">The sequence shown here is derived from an EMBL/GenBank/DDBJ whole genome shotgun (WGS) entry which is preliminary data.</text>
</comment>
<sequence length="115" mass="12958">MSRYEGKPFVRLLECYILSAIDELPEVYAEKLNEMGPALKETYNLEGGWRDVVAQVMHFPDTVDDELRNMWAHNQTIAAQNGQILAAEAFAQAVVDQNFKEETQGEPPAAADEEE</sequence>
<dbReference type="STRING" id="314230.DSM3645_12271"/>
<dbReference type="EMBL" id="AANZ01000007">
    <property type="protein sequence ID" value="EAQ80793.1"/>
    <property type="molecule type" value="Genomic_DNA"/>
</dbReference>
<proteinExistence type="predicted"/>
<evidence type="ECO:0000313" key="1">
    <source>
        <dbReference type="EMBL" id="EAQ80793.1"/>
    </source>
</evidence>
<name>A3ZRM4_9BACT</name>
<protein>
    <submittedName>
        <fullName evidence="1">Uncharacterized protein</fullName>
    </submittedName>
</protein>
<accession>A3ZRM4</accession>
<dbReference type="RefSeq" id="WP_002650350.1">
    <property type="nucleotide sequence ID" value="NZ_CH672376.1"/>
</dbReference>
<dbReference type="eggNOG" id="ENOG5033A43">
    <property type="taxonomic scope" value="Bacteria"/>
</dbReference>
<gene>
    <name evidence="1" type="ORF">DSM3645_12271</name>
</gene>
<evidence type="ECO:0000313" key="2">
    <source>
        <dbReference type="Proteomes" id="UP000004358"/>
    </source>
</evidence>
<dbReference type="OrthoDB" id="8081825at2"/>
<reference evidence="1 2" key="1">
    <citation type="submission" date="2006-02" db="EMBL/GenBank/DDBJ databases">
        <authorList>
            <person name="Amann R."/>
            <person name="Ferriera S."/>
            <person name="Johnson J."/>
            <person name="Kravitz S."/>
            <person name="Halpern A."/>
            <person name="Remington K."/>
            <person name="Beeson K."/>
            <person name="Tran B."/>
            <person name="Rogers Y.-H."/>
            <person name="Friedman R."/>
            <person name="Venter J.C."/>
        </authorList>
    </citation>
    <scope>NUCLEOTIDE SEQUENCE [LARGE SCALE GENOMIC DNA]</scope>
    <source>
        <strain evidence="1 2">DSM 3645</strain>
    </source>
</reference>